<feature type="domain" description="Chorismate mutase" evidence="2">
    <location>
        <begin position="20"/>
        <end position="111"/>
    </location>
</feature>
<dbReference type="InterPro" id="IPR036527">
    <property type="entry name" value="SCP2_sterol-bd_dom_sf"/>
</dbReference>
<keyword evidence="4" id="KW-1185">Reference proteome</keyword>
<evidence type="ECO:0000259" key="2">
    <source>
        <dbReference type="PROSITE" id="PS51168"/>
    </source>
</evidence>
<name>A0ABQ6Z4C9_9GAMM</name>
<dbReference type="SMART" id="SM00830">
    <property type="entry name" value="CM_2"/>
    <property type="match status" value="1"/>
</dbReference>
<reference evidence="3 4" key="1">
    <citation type="submission" date="2017-10" db="EMBL/GenBank/DDBJ databases">
        <title>Whole genome sequencing of members of genus Pseudoxanthomonas.</title>
        <authorList>
            <person name="Kumar S."/>
            <person name="Bansal K."/>
            <person name="Kaur A."/>
            <person name="Patil P."/>
            <person name="Sharma S."/>
            <person name="Patil P.B."/>
        </authorList>
    </citation>
    <scope>NUCLEOTIDE SEQUENCE [LARGE SCALE GENOMIC DNA]</scope>
    <source>
        <strain evidence="3 4">DSM 17801</strain>
    </source>
</reference>
<dbReference type="PROSITE" id="PS51168">
    <property type="entry name" value="CHORISMATE_MUT_2"/>
    <property type="match status" value="1"/>
</dbReference>
<gene>
    <name evidence="3" type="ORF">CSC65_15185</name>
</gene>
<protein>
    <recommendedName>
        <fullName evidence="1">chorismate mutase</fullName>
        <ecNumber evidence="1">5.4.99.5</ecNumber>
    </recommendedName>
</protein>
<dbReference type="InterPro" id="IPR002701">
    <property type="entry name" value="CM_II_prokaryot"/>
</dbReference>
<dbReference type="Pfam" id="PF01817">
    <property type="entry name" value="CM_2"/>
    <property type="match status" value="1"/>
</dbReference>
<dbReference type="RefSeq" id="WP_162411455.1">
    <property type="nucleotide sequence ID" value="NZ_PDWN01000018.1"/>
</dbReference>
<dbReference type="EMBL" id="PDWN01000018">
    <property type="protein sequence ID" value="KAF1692081.1"/>
    <property type="molecule type" value="Genomic_DNA"/>
</dbReference>
<dbReference type="InterPro" id="IPR036263">
    <property type="entry name" value="Chorismate_II_sf"/>
</dbReference>
<comment type="caution">
    <text evidence="3">The sequence shown here is derived from an EMBL/GenBank/DDBJ whole genome shotgun (WGS) entry which is preliminary data.</text>
</comment>
<dbReference type="InterPro" id="IPR003033">
    <property type="entry name" value="SCP2_sterol-bd_dom"/>
</dbReference>
<evidence type="ECO:0000313" key="4">
    <source>
        <dbReference type="Proteomes" id="UP000788419"/>
    </source>
</evidence>
<dbReference type="Proteomes" id="UP000788419">
    <property type="component" value="Unassembled WGS sequence"/>
</dbReference>
<evidence type="ECO:0000313" key="3">
    <source>
        <dbReference type="EMBL" id="KAF1692081.1"/>
    </source>
</evidence>
<evidence type="ECO:0000256" key="1">
    <source>
        <dbReference type="ARBA" id="ARBA00012404"/>
    </source>
</evidence>
<dbReference type="Pfam" id="PF02036">
    <property type="entry name" value="SCP2"/>
    <property type="match status" value="1"/>
</dbReference>
<dbReference type="SUPFAM" id="SSF55718">
    <property type="entry name" value="SCP-like"/>
    <property type="match status" value="1"/>
</dbReference>
<dbReference type="EC" id="5.4.99.5" evidence="1"/>
<sequence length="292" mass="31969">METPRGLPPFPLSPTGPAQHIASGTLVGARHAIDHVDDAVVALAGLRRRLVGAVHRSKRVAGLPVRDGEREAGVLSRARRVAARVAVPGDTADALMHALMSDACRQQVQAGNAGPRPAVRISMSTPVASRSFSAARLLRLLPPPRRLRPLLRRLPRVAHEPLAERILARAVRRVDPVTLDLVRGRRLGIELEDLGLAWVFAWSGERLLACHEPAEATVRGSATDLFLLASRQEDADTLFFQRRLILTGDVELGLTVRNLLDRLPWEDLPLGLRIVLHRGSHLLRAARDAHRA</sequence>
<organism evidence="3 4">
    <name type="scientific">Pseudoxanthomonas daejeonensis</name>
    <dbReference type="NCBI Taxonomy" id="266062"/>
    <lineage>
        <taxon>Bacteria</taxon>
        <taxon>Pseudomonadati</taxon>
        <taxon>Pseudomonadota</taxon>
        <taxon>Gammaproteobacteria</taxon>
        <taxon>Lysobacterales</taxon>
        <taxon>Lysobacteraceae</taxon>
        <taxon>Pseudoxanthomonas</taxon>
    </lineage>
</organism>
<accession>A0ABQ6Z4C9</accession>
<dbReference type="Gene3D" id="1.20.59.10">
    <property type="entry name" value="Chorismate mutase"/>
    <property type="match status" value="1"/>
</dbReference>
<proteinExistence type="predicted"/>
<dbReference type="InterPro" id="IPR036979">
    <property type="entry name" value="CM_dom_sf"/>
</dbReference>
<dbReference type="SUPFAM" id="SSF48600">
    <property type="entry name" value="Chorismate mutase II"/>
    <property type="match status" value="1"/>
</dbReference>